<evidence type="ECO:0000256" key="1">
    <source>
        <dbReference type="SAM" id="MobiDB-lite"/>
    </source>
</evidence>
<dbReference type="EMBL" id="JBBPBN010000102">
    <property type="protein sequence ID" value="KAK8979315.1"/>
    <property type="molecule type" value="Genomic_DNA"/>
</dbReference>
<organism evidence="2 3">
    <name type="scientific">Hibiscus sabdariffa</name>
    <name type="common">roselle</name>
    <dbReference type="NCBI Taxonomy" id="183260"/>
    <lineage>
        <taxon>Eukaryota</taxon>
        <taxon>Viridiplantae</taxon>
        <taxon>Streptophyta</taxon>
        <taxon>Embryophyta</taxon>
        <taxon>Tracheophyta</taxon>
        <taxon>Spermatophyta</taxon>
        <taxon>Magnoliopsida</taxon>
        <taxon>eudicotyledons</taxon>
        <taxon>Gunneridae</taxon>
        <taxon>Pentapetalae</taxon>
        <taxon>rosids</taxon>
        <taxon>malvids</taxon>
        <taxon>Malvales</taxon>
        <taxon>Malvaceae</taxon>
        <taxon>Malvoideae</taxon>
        <taxon>Hibiscus</taxon>
    </lineage>
</organism>
<sequence>MPSCYASYHHQTTSHRLITHPTKPRSISRLTQHFAKAEDTALLGSPRPNREHGSLGISEAESRRAQQPDKAKLMIPLVLPSIISTTTHPCQDPMHHFSRMSRSHDIISYTCQDPMASFLIHAKIP</sequence>
<dbReference type="Proteomes" id="UP001396334">
    <property type="component" value="Unassembled WGS sequence"/>
</dbReference>
<evidence type="ECO:0000313" key="3">
    <source>
        <dbReference type="Proteomes" id="UP001396334"/>
    </source>
</evidence>
<feature type="region of interest" description="Disordered" evidence="1">
    <location>
        <begin position="39"/>
        <end position="70"/>
    </location>
</feature>
<feature type="compositionally biased region" description="Basic and acidic residues" evidence="1">
    <location>
        <begin position="60"/>
        <end position="70"/>
    </location>
</feature>
<protein>
    <submittedName>
        <fullName evidence="2">Uncharacterized protein</fullName>
    </submittedName>
</protein>
<reference evidence="2 3" key="1">
    <citation type="journal article" date="2024" name="G3 (Bethesda)">
        <title>Genome assembly of Hibiscus sabdariffa L. provides insights into metabolisms of medicinal natural products.</title>
        <authorList>
            <person name="Kim T."/>
        </authorList>
    </citation>
    <scope>NUCLEOTIDE SEQUENCE [LARGE SCALE GENOMIC DNA]</scope>
    <source>
        <strain evidence="2">TK-2024</strain>
        <tissue evidence="2">Old leaves</tissue>
    </source>
</reference>
<proteinExistence type="predicted"/>
<comment type="caution">
    <text evidence="2">The sequence shown here is derived from an EMBL/GenBank/DDBJ whole genome shotgun (WGS) entry which is preliminary data.</text>
</comment>
<evidence type="ECO:0000313" key="2">
    <source>
        <dbReference type="EMBL" id="KAK8979315.1"/>
    </source>
</evidence>
<keyword evidence="3" id="KW-1185">Reference proteome</keyword>
<name>A0ABR2NSZ1_9ROSI</name>
<gene>
    <name evidence="2" type="ORF">V6N11_000465</name>
</gene>
<accession>A0ABR2NSZ1</accession>